<evidence type="ECO:0008006" key="4">
    <source>
        <dbReference type="Google" id="ProtNLM"/>
    </source>
</evidence>
<feature type="compositionally biased region" description="Basic and acidic residues" evidence="1">
    <location>
        <begin position="407"/>
        <end position="418"/>
    </location>
</feature>
<feature type="region of interest" description="Disordered" evidence="1">
    <location>
        <begin position="1"/>
        <end position="98"/>
    </location>
</feature>
<evidence type="ECO:0000313" key="2">
    <source>
        <dbReference type="EMBL" id="KUI66957.1"/>
    </source>
</evidence>
<sequence>MSYDYETPRRQRSTRQDPYYRDDRHSDAQDPYLRVQPARDLVPRTREEVDLTVEEVHRDFPPPGYARGGDIRRARSAEPYDYEDDARSNYTRRSRDDYYDYDRRPRRKAESVYIEEEERKRKRMLGQQEKIIAAIAGAAVVLGGKEMYDRREAEQEGTDVHRNLISSAALGAAGALAAYQGAEFYNKRAEKGEKKSTHVVHKGRDGRVTEYYSDEEDERQKKGHKNFLEAALGAAGLGTALKALTGGGGHDDRHHDRDRDERSTTRSRRGSRDESPGKGGPGSKMQKAAMASLIAGATEAFRVSKEPGGWKGEKAKRVLTAAAGAATIDAAQKPGKDGSKLGLAEAVIGGLIGNRMINGSKRDIIEDKKTGRSRSRSRAKSESGGGGGGMGLAALATAGLGALGAKKAVDNIRDERSRSRTRSRARHRDDSVDSYDTRDESPRRRRSSRSRSRSVVDKARRGLARIGLGKGEDESEISEPRGSRRGGRYDDDYDSRDSRYRDDYDDDRSYRAASRTRGAPPRSSRASSRGSLSSSDLGDSDEDEKRAKKMRGKQLITTGLAAVATIHAAHNVYQSMEKRNARHKAVKEGRLSPEEAKKLKSKALLQDAASVGIAAMGIKGAISELKEARELSHEVTEWQHEKEERHKRRAERLARLSREQQKKLHYQSDDDYRGDDSDDQATQYSRRSRADRRDASSGSRRPSRYDDGPRYSDGNPYAALPAPPVDYDGRR</sequence>
<dbReference type="OrthoDB" id="5407645at2759"/>
<feature type="compositionally biased region" description="Basic and acidic residues" evidence="1">
    <location>
        <begin position="651"/>
        <end position="675"/>
    </location>
</feature>
<gene>
    <name evidence="2" type="ORF">VM1G_01758</name>
</gene>
<feature type="region of interest" description="Disordered" evidence="1">
    <location>
        <begin position="243"/>
        <end position="288"/>
    </location>
</feature>
<accession>A0A194VSH8</accession>
<feature type="compositionally biased region" description="Low complexity" evidence="1">
    <location>
        <begin position="511"/>
        <end position="537"/>
    </location>
</feature>
<evidence type="ECO:0000313" key="3">
    <source>
        <dbReference type="Proteomes" id="UP000078559"/>
    </source>
</evidence>
<feature type="compositionally biased region" description="Basic and acidic residues" evidence="1">
    <location>
        <begin position="635"/>
        <end position="644"/>
    </location>
</feature>
<keyword evidence="3" id="KW-1185">Reference proteome</keyword>
<feature type="compositionally biased region" description="Basic and acidic residues" evidence="1">
    <location>
        <begin position="189"/>
        <end position="208"/>
    </location>
</feature>
<feature type="compositionally biased region" description="Basic and acidic residues" evidence="1">
    <location>
        <begin position="249"/>
        <end position="276"/>
    </location>
</feature>
<feature type="region of interest" description="Disordered" evidence="1">
    <location>
        <begin position="635"/>
        <end position="731"/>
    </location>
</feature>
<organism evidence="2 3">
    <name type="scientific">Cytospora mali</name>
    <name type="common">Apple Valsa canker fungus</name>
    <name type="synonym">Valsa mali</name>
    <dbReference type="NCBI Taxonomy" id="578113"/>
    <lineage>
        <taxon>Eukaryota</taxon>
        <taxon>Fungi</taxon>
        <taxon>Dikarya</taxon>
        <taxon>Ascomycota</taxon>
        <taxon>Pezizomycotina</taxon>
        <taxon>Sordariomycetes</taxon>
        <taxon>Sordariomycetidae</taxon>
        <taxon>Diaporthales</taxon>
        <taxon>Cytosporaceae</taxon>
        <taxon>Cytospora</taxon>
    </lineage>
</organism>
<protein>
    <recommendedName>
        <fullName evidence="4">DUF3824 domain-containing protein</fullName>
    </recommendedName>
</protein>
<feature type="compositionally biased region" description="Basic and acidic residues" evidence="1">
    <location>
        <begin position="427"/>
        <end position="442"/>
    </location>
</feature>
<feature type="compositionally biased region" description="Basic and acidic residues" evidence="1">
    <location>
        <begin position="1"/>
        <end position="28"/>
    </location>
</feature>
<reference evidence="2" key="1">
    <citation type="submission" date="2014-12" db="EMBL/GenBank/DDBJ databases">
        <title>Genome Sequence of Valsa Canker Pathogens Uncovers a Specific Adaption of Colonization on Woody Bark.</title>
        <authorList>
            <person name="Yin Z."/>
            <person name="Liu H."/>
            <person name="Gao X."/>
            <person name="Li Z."/>
            <person name="Song N."/>
            <person name="Ke X."/>
            <person name="Dai Q."/>
            <person name="Wu Y."/>
            <person name="Sun Y."/>
            <person name="Xu J.-R."/>
            <person name="Kang Z.K."/>
            <person name="Wang L."/>
            <person name="Huang L."/>
        </authorList>
    </citation>
    <scope>NUCLEOTIDE SEQUENCE [LARGE SCALE GENOMIC DNA]</scope>
    <source>
        <strain evidence="2">03-8</strain>
    </source>
</reference>
<dbReference type="AlphaFoldDB" id="A0A194VSH8"/>
<feature type="compositionally biased region" description="Basic and acidic residues" evidence="1">
    <location>
        <begin position="69"/>
        <end position="78"/>
    </location>
</feature>
<feature type="region of interest" description="Disordered" evidence="1">
    <location>
        <begin position="362"/>
        <end position="393"/>
    </location>
</feature>
<feature type="region of interest" description="Disordered" evidence="1">
    <location>
        <begin position="189"/>
        <end position="222"/>
    </location>
</feature>
<dbReference type="EMBL" id="CM003099">
    <property type="protein sequence ID" value="KUI66957.1"/>
    <property type="molecule type" value="Genomic_DNA"/>
</dbReference>
<feature type="region of interest" description="Disordered" evidence="1">
    <location>
        <begin position="406"/>
        <end position="552"/>
    </location>
</feature>
<feature type="compositionally biased region" description="Basic and acidic residues" evidence="1">
    <location>
        <begin position="41"/>
        <end position="60"/>
    </location>
</feature>
<feature type="compositionally biased region" description="Basic residues" evidence="1">
    <location>
        <begin position="443"/>
        <end position="452"/>
    </location>
</feature>
<feature type="compositionally biased region" description="Basic and acidic residues" evidence="1">
    <location>
        <begin position="478"/>
        <end position="510"/>
    </location>
</feature>
<dbReference type="SMR" id="A0A194VSH8"/>
<name>A0A194VSH8_CYTMA</name>
<proteinExistence type="predicted"/>
<dbReference type="Proteomes" id="UP000078559">
    <property type="component" value="Chromosome 2"/>
</dbReference>
<evidence type="ECO:0000256" key="1">
    <source>
        <dbReference type="SAM" id="MobiDB-lite"/>
    </source>
</evidence>